<organism evidence="2 3">
    <name type="scientific">Magnaporthiopsis poae (strain ATCC 64411 / 73-15)</name>
    <name type="common">Kentucky bluegrass fungus</name>
    <name type="synonym">Magnaporthe poae</name>
    <dbReference type="NCBI Taxonomy" id="644358"/>
    <lineage>
        <taxon>Eukaryota</taxon>
        <taxon>Fungi</taxon>
        <taxon>Dikarya</taxon>
        <taxon>Ascomycota</taxon>
        <taxon>Pezizomycotina</taxon>
        <taxon>Sordariomycetes</taxon>
        <taxon>Sordariomycetidae</taxon>
        <taxon>Magnaporthales</taxon>
        <taxon>Magnaporthaceae</taxon>
        <taxon>Magnaporthiopsis</taxon>
    </lineage>
</organism>
<reference evidence="3" key="2">
    <citation type="submission" date="2010-05" db="EMBL/GenBank/DDBJ databases">
        <title>The genome sequence of Magnaporthe poae strain ATCC 64411.</title>
        <authorList>
            <person name="Ma L.-J."/>
            <person name="Dead R."/>
            <person name="Young S."/>
            <person name="Zeng Q."/>
            <person name="Koehrsen M."/>
            <person name="Alvarado L."/>
            <person name="Berlin A."/>
            <person name="Chapman S.B."/>
            <person name="Chen Z."/>
            <person name="Freedman E."/>
            <person name="Gellesch M."/>
            <person name="Goldberg J."/>
            <person name="Griggs A."/>
            <person name="Gujja S."/>
            <person name="Heilman E.R."/>
            <person name="Heiman D."/>
            <person name="Hepburn T."/>
            <person name="Howarth C."/>
            <person name="Jen D."/>
            <person name="Larson L."/>
            <person name="Mehta T."/>
            <person name="Neiman D."/>
            <person name="Pearson M."/>
            <person name="Roberts A."/>
            <person name="Saif S."/>
            <person name="Shea T."/>
            <person name="Shenoy N."/>
            <person name="Sisk P."/>
            <person name="Stolte C."/>
            <person name="Sykes S."/>
            <person name="Walk T."/>
            <person name="White J."/>
            <person name="Yandava C."/>
            <person name="Haas B."/>
            <person name="Nusbaum C."/>
            <person name="Birren B."/>
        </authorList>
    </citation>
    <scope>NUCLEOTIDE SEQUENCE [LARGE SCALE GENOMIC DNA]</scope>
    <source>
        <strain evidence="3">ATCC 64411 / 73-15</strain>
    </source>
</reference>
<evidence type="ECO:0000313" key="2">
    <source>
        <dbReference type="EnsemblFungi" id="MAPG_06114T0"/>
    </source>
</evidence>
<dbReference type="EMBL" id="ADBL01001466">
    <property type="status" value="NOT_ANNOTATED_CDS"/>
    <property type="molecule type" value="Genomic_DNA"/>
</dbReference>
<gene>
    <name evidence="1" type="ORF">MAPG_06114</name>
</gene>
<proteinExistence type="predicted"/>
<dbReference type="Proteomes" id="UP000011715">
    <property type="component" value="Unassembled WGS sequence"/>
</dbReference>
<reference evidence="2" key="5">
    <citation type="submission" date="2015-06" db="UniProtKB">
        <authorList>
            <consortium name="EnsemblFungi"/>
        </authorList>
    </citation>
    <scope>IDENTIFICATION</scope>
    <source>
        <strain evidence="2">ATCC 64411</strain>
    </source>
</reference>
<sequence length="61" mass="6637">MAPPARCLEWGKKTKSQNGRCRCRCRCRKGKSPSAAIAAPRALLDYCLGSPGLCDLVIAMR</sequence>
<dbReference type="AlphaFoldDB" id="A0A0C4E165"/>
<keyword evidence="3" id="KW-1185">Reference proteome</keyword>
<reference evidence="2" key="4">
    <citation type="journal article" date="2015" name="G3 (Bethesda)">
        <title>Genome sequences of three phytopathogenic species of the Magnaporthaceae family of fungi.</title>
        <authorList>
            <person name="Okagaki L.H."/>
            <person name="Nunes C.C."/>
            <person name="Sailsbery J."/>
            <person name="Clay B."/>
            <person name="Brown D."/>
            <person name="John T."/>
            <person name="Oh Y."/>
            <person name="Young N."/>
            <person name="Fitzgerald M."/>
            <person name="Haas B.J."/>
            <person name="Zeng Q."/>
            <person name="Young S."/>
            <person name="Adiconis X."/>
            <person name="Fan L."/>
            <person name="Levin J.Z."/>
            <person name="Mitchell T.K."/>
            <person name="Okubara P.A."/>
            <person name="Farman M.L."/>
            <person name="Kohn L.M."/>
            <person name="Birren B."/>
            <person name="Ma L.-J."/>
            <person name="Dean R.A."/>
        </authorList>
    </citation>
    <scope>NUCLEOTIDE SEQUENCE</scope>
    <source>
        <strain evidence="2">ATCC 64411 / 73-15</strain>
    </source>
</reference>
<reference evidence="1" key="1">
    <citation type="submission" date="2010-05" db="EMBL/GenBank/DDBJ databases">
        <title>The Genome Sequence of Magnaporthe poae strain ATCC 64411.</title>
        <authorList>
            <consortium name="The Broad Institute Genome Sequencing Platform"/>
            <consortium name="Broad Institute Genome Sequencing Center for Infectious Disease"/>
            <person name="Ma L.-J."/>
            <person name="Dead R."/>
            <person name="Young S."/>
            <person name="Zeng Q."/>
            <person name="Koehrsen M."/>
            <person name="Alvarado L."/>
            <person name="Berlin A."/>
            <person name="Chapman S.B."/>
            <person name="Chen Z."/>
            <person name="Freedman E."/>
            <person name="Gellesch M."/>
            <person name="Goldberg J."/>
            <person name="Griggs A."/>
            <person name="Gujja S."/>
            <person name="Heilman E.R."/>
            <person name="Heiman D."/>
            <person name="Hepburn T."/>
            <person name="Howarth C."/>
            <person name="Jen D."/>
            <person name="Larson L."/>
            <person name="Mehta T."/>
            <person name="Neiman D."/>
            <person name="Pearson M."/>
            <person name="Roberts A."/>
            <person name="Saif S."/>
            <person name="Shea T."/>
            <person name="Shenoy N."/>
            <person name="Sisk P."/>
            <person name="Stolte C."/>
            <person name="Sykes S."/>
            <person name="Walk T."/>
            <person name="White J."/>
            <person name="Yandava C."/>
            <person name="Haas B."/>
            <person name="Nusbaum C."/>
            <person name="Birren B."/>
        </authorList>
    </citation>
    <scope>NUCLEOTIDE SEQUENCE</scope>
    <source>
        <strain evidence="1">ATCC 64411</strain>
    </source>
</reference>
<dbReference type="EnsemblFungi" id="MAPG_06114T0">
    <property type="protein sequence ID" value="MAPG_06114T0"/>
    <property type="gene ID" value="MAPG_06114"/>
</dbReference>
<dbReference type="EMBL" id="GL876970">
    <property type="protein sequence ID" value="KLU87109.1"/>
    <property type="molecule type" value="Genomic_DNA"/>
</dbReference>
<evidence type="ECO:0000313" key="3">
    <source>
        <dbReference type="Proteomes" id="UP000011715"/>
    </source>
</evidence>
<reference evidence="1" key="3">
    <citation type="submission" date="2011-03" db="EMBL/GenBank/DDBJ databases">
        <title>Annotation of Magnaporthe poae ATCC 64411.</title>
        <authorList>
            <person name="Ma L.-J."/>
            <person name="Dead R."/>
            <person name="Young S.K."/>
            <person name="Zeng Q."/>
            <person name="Gargeya S."/>
            <person name="Fitzgerald M."/>
            <person name="Haas B."/>
            <person name="Abouelleil A."/>
            <person name="Alvarado L."/>
            <person name="Arachchi H.M."/>
            <person name="Berlin A."/>
            <person name="Brown A."/>
            <person name="Chapman S.B."/>
            <person name="Chen Z."/>
            <person name="Dunbar C."/>
            <person name="Freedman E."/>
            <person name="Gearin G."/>
            <person name="Gellesch M."/>
            <person name="Goldberg J."/>
            <person name="Griggs A."/>
            <person name="Gujja S."/>
            <person name="Heiman D."/>
            <person name="Howarth C."/>
            <person name="Larson L."/>
            <person name="Lui A."/>
            <person name="MacDonald P.J.P."/>
            <person name="Mehta T."/>
            <person name="Montmayeur A."/>
            <person name="Murphy C."/>
            <person name="Neiman D."/>
            <person name="Pearson M."/>
            <person name="Priest M."/>
            <person name="Roberts A."/>
            <person name="Saif S."/>
            <person name="Shea T."/>
            <person name="Shenoy N."/>
            <person name="Sisk P."/>
            <person name="Stolte C."/>
            <person name="Sykes S."/>
            <person name="Yandava C."/>
            <person name="Wortman J."/>
            <person name="Nusbaum C."/>
            <person name="Birren B."/>
        </authorList>
    </citation>
    <scope>NUCLEOTIDE SEQUENCE</scope>
    <source>
        <strain evidence="1">ATCC 64411</strain>
    </source>
</reference>
<name>A0A0C4E165_MAGP6</name>
<evidence type="ECO:0000313" key="1">
    <source>
        <dbReference type="EMBL" id="KLU87109.1"/>
    </source>
</evidence>
<accession>A0A0C4E165</accession>
<dbReference type="VEuPathDB" id="FungiDB:MAPG_06114"/>
<protein>
    <submittedName>
        <fullName evidence="1 2">Uncharacterized protein</fullName>
    </submittedName>
</protein>